<dbReference type="Proteomes" id="UP000694892">
    <property type="component" value="Chromosome 6L"/>
</dbReference>
<accession>A0A974CLC1</accession>
<name>A0A974CLC1_XENLA</name>
<reference evidence="2" key="1">
    <citation type="journal article" date="2016" name="Nature">
        <title>Genome evolution in the allotetraploid frog Xenopus laevis.</title>
        <authorList>
            <person name="Session A.M."/>
            <person name="Uno Y."/>
            <person name="Kwon T."/>
            <person name="Chapman J.A."/>
            <person name="Toyoda A."/>
            <person name="Takahashi S."/>
            <person name="Fukui A."/>
            <person name="Hikosaka A."/>
            <person name="Suzuki A."/>
            <person name="Kondo M."/>
            <person name="van Heeringen S.J."/>
            <person name="Quigley I."/>
            <person name="Heinz S."/>
            <person name="Ogino H."/>
            <person name="Ochi H."/>
            <person name="Hellsten U."/>
            <person name="Lyons J.B."/>
            <person name="Simakov O."/>
            <person name="Putnam N."/>
            <person name="Stites J."/>
            <person name="Kuroki Y."/>
            <person name="Tanaka T."/>
            <person name="Michiue T."/>
            <person name="Watanabe M."/>
            <person name="Bogdanovic O."/>
            <person name="Lister R."/>
            <person name="Georgiou G."/>
            <person name="Paranjpe S.S."/>
            <person name="van Kruijsbergen I."/>
            <person name="Shu S."/>
            <person name="Carlson J."/>
            <person name="Kinoshita T."/>
            <person name="Ohta Y."/>
            <person name="Mawaribuchi S."/>
            <person name="Jenkins J."/>
            <person name="Grimwood J."/>
            <person name="Schmutz J."/>
            <person name="Mitros T."/>
            <person name="Mozaffari S.V."/>
            <person name="Suzuki Y."/>
            <person name="Haramoto Y."/>
            <person name="Yamamoto T.S."/>
            <person name="Takagi C."/>
            <person name="Heald R."/>
            <person name="Miller K."/>
            <person name="Haudenschild C."/>
            <person name="Kitzman J."/>
            <person name="Nakayama T."/>
            <person name="Izutsu Y."/>
            <person name="Robert J."/>
            <person name="Fortriede J."/>
            <person name="Burns K."/>
            <person name="Lotay V."/>
            <person name="Karimi K."/>
            <person name="Yasuoka Y."/>
            <person name="Dichmann D.S."/>
            <person name="Flajnik M.F."/>
            <person name="Houston D.W."/>
            <person name="Shendure J."/>
            <person name="DuPasquier L."/>
            <person name="Vize P.D."/>
            <person name="Zorn A.M."/>
            <person name="Ito M."/>
            <person name="Marcotte E.M."/>
            <person name="Wallingford J.B."/>
            <person name="Ito Y."/>
            <person name="Asashima M."/>
            <person name="Ueno N."/>
            <person name="Matsuda Y."/>
            <person name="Veenstra G.J."/>
            <person name="Fujiyama A."/>
            <person name="Harland R.M."/>
            <person name="Taira M."/>
            <person name="Rokhsar D.S."/>
        </authorList>
    </citation>
    <scope>NUCLEOTIDE SEQUENCE [LARGE SCALE GENOMIC DNA]</scope>
    <source>
        <strain evidence="2">J</strain>
    </source>
</reference>
<evidence type="ECO:0000313" key="1">
    <source>
        <dbReference type="EMBL" id="OCT75554.1"/>
    </source>
</evidence>
<dbReference type="EMBL" id="CM004476">
    <property type="protein sequence ID" value="OCT75554.1"/>
    <property type="molecule type" value="Genomic_DNA"/>
</dbReference>
<proteinExistence type="predicted"/>
<gene>
    <name evidence="1" type="ORF">XELAEV_18030735mg</name>
</gene>
<dbReference type="AlphaFoldDB" id="A0A974CLC1"/>
<protein>
    <submittedName>
        <fullName evidence="1">Uncharacterized protein</fullName>
    </submittedName>
</protein>
<sequence length="77" mass="9051">MKLEKEKIHTLVNLPLHLCTQHTLKRICLGRYSYFDIEFRIIIQLKDGLSPNFSYLLSLHHCILLHPSTFTECQVPT</sequence>
<evidence type="ECO:0000313" key="2">
    <source>
        <dbReference type="Proteomes" id="UP000694892"/>
    </source>
</evidence>
<organism evidence="1 2">
    <name type="scientific">Xenopus laevis</name>
    <name type="common">African clawed frog</name>
    <dbReference type="NCBI Taxonomy" id="8355"/>
    <lineage>
        <taxon>Eukaryota</taxon>
        <taxon>Metazoa</taxon>
        <taxon>Chordata</taxon>
        <taxon>Craniata</taxon>
        <taxon>Vertebrata</taxon>
        <taxon>Euteleostomi</taxon>
        <taxon>Amphibia</taxon>
        <taxon>Batrachia</taxon>
        <taxon>Anura</taxon>
        <taxon>Pipoidea</taxon>
        <taxon>Pipidae</taxon>
        <taxon>Xenopodinae</taxon>
        <taxon>Xenopus</taxon>
        <taxon>Xenopus</taxon>
    </lineage>
</organism>